<feature type="modified residue" description="O-(pantetheine 4'-phosphoryl)serine" evidence="7">
    <location>
        <position position="42"/>
    </location>
</feature>
<accession>A0A0F2TBL9</accession>
<dbReference type="PANTHER" id="PTHR20863">
    <property type="entry name" value="ACYL CARRIER PROTEIN"/>
    <property type="match status" value="1"/>
</dbReference>
<comment type="subcellular location">
    <subcellularLocation>
        <location evidence="7">Cytoplasm</location>
    </subcellularLocation>
</comment>
<dbReference type="SUPFAM" id="SSF47336">
    <property type="entry name" value="ACP-like"/>
    <property type="match status" value="1"/>
</dbReference>
<dbReference type="UniPathway" id="UPA00094"/>
<dbReference type="GO" id="GO:0000036">
    <property type="term" value="F:acyl carrier activity"/>
    <property type="evidence" value="ECO:0007669"/>
    <property type="project" value="UniProtKB-UniRule"/>
</dbReference>
<keyword evidence="10" id="KW-1185">Reference proteome</keyword>
<dbReference type="GO" id="GO:0005829">
    <property type="term" value="C:cytosol"/>
    <property type="evidence" value="ECO:0007669"/>
    <property type="project" value="TreeGrafter"/>
</dbReference>
<name>A0A0F2TBL9_STRR3</name>
<evidence type="ECO:0000256" key="5">
    <source>
        <dbReference type="ARBA" id="ARBA00023098"/>
    </source>
</evidence>
<gene>
    <name evidence="7" type="primary">acpP</name>
    <name evidence="9" type="ORF">VM95_28975</name>
</gene>
<dbReference type="InterPro" id="IPR036736">
    <property type="entry name" value="ACP-like_sf"/>
</dbReference>
<dbReference type="OrthoDB" id="5523836at2"/>
<dbReference type="Gene3D" id="1.10.1200.10">
    <property type="entry name" value="ACP-like"/>
    <property type="match status" value="1"/>
</dbReference>
<dbReference type="HAMAP" id="MF_01217">
    <property type="entry name" value="Acyl_carrier"/>
    <property type="match status" value="1"/>
</dbReference>
<keyword evidence="7" id="KW-0963">Cytoplasm</keyword>
<dbReference type="AlphaFoldDB" id="A0A0F2TBL9"/>
<dbReference type="SMART" id="SM00823">
    <property type="entry name" value="PKS_PP"/>
    <property type="match status" value="1"/>
</dbReference>
<evidence type="ECO:0000313" key="10">
    <source>
        <dbReference type="Proteomes" id="UP000033699"/>
    </source>
</evidence>
<keyword evidence="2 7" id="KW-0444">Lipid biosynthesis</keyword>
<keyword evidence="4 7" id="KW-0276">Fatty acid metabolism</keyword>
<dbReference type="GO" id="GO:0016020">
    <property type="term" value="C:membrane"/>
    <property type="evidence" value="ECO:0007669"/>
    <property type="project" value="GOC"/>
</dbReference>
<keyword evidence="3 7" id="KW-0597">Phosphoprotein</keyword>
<evidence type="ECO:0000256" key="7">
    <source>
        <dbReference type="HAMAP-Rule" id="MF_01217"/>
    </source>
</evidence>
<evidence type="ECO:0000256" key="3">
    <source>
        <dbReference type="ARBA" id="ARBA00022553"/>
    </source>
</evidence>
<dbReference type="EMBL" id="JZKH01000078">
    <property type="protein sequence ID" value="KJS59127.1"/>
    <property type="molecule type" value="Genomic_DNA"/>
</dbReference>
<dbReference type="InterPro" id="IPR009081">
    <property type="entry name" value="PP-bd_ACP"/>
</dbReference>
<dbReference type="PROSITE" id="PS50075">
    <property type="entry name" value="CARRIER"/>
    <property type="match status" value="1"/>
</dbReference>
<evidence type="ECO:0000256" key="2">
    <source>
        <dbReference type="ARBA" id="ARBA00022516"/>
    </source>
</evidence>
<dbReference type="GO" id="GO:0031177">
    <property type="term" value="F:phosphopantetheine binding"/>
    <property type="evidence" value="ECO:0007669"/>
    <property type="project" value="InterPro"/>
</dbReference>
<sequence>MSGQLAELNLEELREVVAKVLDIEAEELTDDADFVDDLEVDSLMALEVVVVLEKKYGVKIPESELKEFTCLSRAYELLQAKVQAR</sequence>
<dbReference type="PANTHER" id="PTHR20863:SF76">
    <property type="entry name" value="CARRIER DOMAIN-CONTAINING PROTEIN"/>
    <property type="match status" value="1"/>
</dbReference>
<evidence type="ECO:0000256" key="1">
    <source>
        <dbReference type="ARBA" id="ARBA00022450"/>
    </source>
</evidence>
<dbReference type="Pfam" id="PF00550">
    <property type="entry name" value="PP-binding"/>
    <property type="match status" value="1"/>
</dbReference>
<organism evidence="9 10">
    <name type="scientific">Streptomyces rubellomurinus (strain ATCC 31215)</name>
    <dbReference type="NCBI Taxonomy" id="359131"/>
    <lineage>
        <taxon>Bacteria</taxon>
        <taxon>Bacillati</taxon>
        <taxon>Actinomycetota</taxon>
        <taxon>Actinomycetes</taxon>
        <taxon>Kitasatosporales</taxon>
        <taxon>Streptomycetaceae</taxon>
        <taxon>Streptomyces</taxon>
    </lineage>
</organism>
<comment type="pathway">
    <text evidence="7">Lipid metabolism; fatty acid biosynthesis.</text>
</comment>
<dbReference type="RefSeq" id="WP_045702207.1">
    <property type="nucleotide sequence ID" value="NZ_JZKH01000078.1"/>
</dbReference>
<evidence type="ECO:0000256" key="4">
    <source>
        <dbReference type="ARBA" id="ARBA00022832"/>
    </source>
</evidence>
<comment type="caution">
    <text evidence="9">The sequence shown here is derived from an EMBL/GenBank/DDBJ whole genome shotgun (WGS) entry which is preliminary data.</text>
</comment>
<keyword evidence="1 7" id="KW-0596">Phosphopantetheine</keyword>
<comment type="PTM">
    <text evidence="7">4'-phosphopantetheine is transferred from CoA to a specific serine of apo-ACP by AcpS. This modification is essential for activity because fatty acids are bound in thioester linkage to the sulfhydryl of the prosthetic group.</text>
</comment>
<proteinExistence type="inferred from homology"/>
<dbReference type="GO" id="GO:0017000">
    <property type="term" value="P:antibiotic biosynthetic process"/>
    <property type="evidence" value="ECO:0007669"/>
    <property type="project" value="UniProtKB-ARBA"/>
</dbReference>
<dbReference type="PATRIC" id="fig|359131.3.peg.7163"/>
<dbReference type="GO" id="GO:0000035">
    <property type="term" value="F:acyl binding"/>
    <property type="evidence" value="ECO:0007669"/>
    <property type="project" value="TreeGrafter"/>
</dbReference>
<dbReference type="GO" id="GO:0009245">
    <property type="term" value="P:lipid A biosynthetic process"/>
    <property type="evidence" value="ECO:0007669"/>
    <property type="project" value="TreeGrafter"/>
</dbReference>
<evidence type="ECO:0000256" key="6">
    <source>
        <dbReference type="ARBA" id="ARBA00023160"/>
    </source>
</evidence>
<keyword evidence="5 7" id="KW-0443">Lipid metabolism</keyword>
<evidence type="ECO:0000259" key="8">
    <source>
        <dbReference type="PROSITE" id="PS50075"/>
    </source>
</evidence>
<keyword evidence="6 7" id="KW-0275">Fatty acid biosynthesis</keyword>
<comment type="similarity">
    <text evidence="7">Belongs to the acyl carrier protein (ACP) family.</text>
</comment>
<evidence type="ECO:0000313" key="9">
    <source>
        <dbReference type="EMBL" id="KJS59127.1"/>
    </source>
</evidence>
<dbReference type="SMART" id="SM01294">
    <property type="entry name" value="PKS_PP_betabranch"/>
    <property type="match status" value="1"/>
</dbReference>
<dbReference type="InterPro" id="IPR003231">
    <property type="entry name" value="ACP"/>
</dbReference>
<feature type="domain" description="Carrier" evidence="8">
    <location>
        <begin position="7"/>
        <end position="82"/>
    </location>
</feature>
<dbReference type="Proteomes" id="UP000033699">
    <property type="component" value="Unassembled WGS sequence"/>
</dbReference>
<reference evidence="9 10" key="1">
    <citation type="submission" date="2015-02" db="EMBL/GenBank/DDBJ databases">
        <authorList>
            <person name="Ju K.-S."/>
            <person name="Doroghazi J.R."/>
            <person name="Metcalf W."/>
        </authorList>
    </citation>
    <scope>NUCLEOTIDE SEQUENCE [LARGE SCALE GENOMIC DNA]</scope>
    <source>
        <strain evidence="9 10">ATCC 31215</strain>
    </source>
</reference>
<dbReference type="InterPro" id="IPR020806">
    <property type="entry name" value="PKS_PP-bd"/>
</dbReference>
<protein>
    <recommendedName>
        <fullName evidence="7">Acyl carrier protein</fullName>
        <shortName evidence="7">ACP</shortName>
    </recommendedName>
</protein>
<comment type="function">
    <text evidence="7">Carrier of the growing fatty acid chain in fatty acid biosynthesis.</text>
</comment>